<feature type="domain" description="NB-ARC" evidence="1">
    <location>
        <begin position="7"/>
        <end position="37"/>
    </location>
</feature>
<evidence type="ECO:0000313" key="3">
    <source>
        <dbReference type="Proteomes" id="UP000712281"/>
    </source>
</evidence>
<dbReference type="GO" id="GO:0043531">
    <property type="term" value="F:ADP binding"/>
    <property type="evidence" value="ECO:0007669"/>
    <property type="project" value="InterPro"/>
</dbReference>
<gene>
    <name evidence="2" type="ORF">F2Q68_00043287</name>
</gene>
<evidence type="ECO:0000259" key="1">
    <source>
        <dbReference type="Pfam" id="PF00931"/>
    </source>
</evidence>
<organism evidence="2 3">
    <name type="scientific">Brassica cretica</name>
    <name type="common">Mustard</name>
    <dbReference type="NCBI Taxonomy" id="69181"/>
    <lineage>
        <taxon>Eukaryota</taxon>
        <taxon>Viridiplantae</taxon>
        <taxon>Streptophyta</taxon>
        <taxon>Embryophyta</taxon>
        <taxon>Tracheophyta</taxon>
        <taxon>Spermatophyta</taxon>
        <taxon>Magnoliopsida</taxon>
        <taxon>eudicotyledons</taxon>
        <taxon>Gunneridae</taxon>
        <taxon>Pentapetalae</taxon>
        <taxon>rosids</taxon>
        <taxon>malvids</taxon>
        <taxon>Brassicales</taxon>
        <taxon>Brassicaceae</taxon>
        <taxon>Brassiceae</taxon>
        <taxon>Brassica</taxon>
    </lineage>
</organism>
<dbReference type="Pfam" id="PF00931">
    <property type="entry name" value="NB-ARC"/>
    <property type="match status" value="1"/>
</dbReference>
<accession>A0A8S9LIB5</accession>
<name>A0A8S9LIB5_BRACR</name>
<reference evidence="2" key="1">
    <citation type="submission" date="2019-12" db="EMBL/GenBank/DDBJ databases">
        <title>Genome sequencing and annotation of Brassica cretica.</title>
        <authorList>
            <person name="Studholme D.J."/>
            <person name="Sarris P.F."/>
        </authorList>
    </citation>
    <scope>NUCLEOTIDE SEQUENCE</scope>
    <source>
        <strain evidence="2">PFS-001/15</strain>
        <tissue evidence="2">Leaf</tissue>
    </source>
</reference>
<dbReference type="EMBL" id="QGKW02000276">
    <property type="protein sequence ID" value="KAF2607800.1"/>
    <property type="molecule type" value="Genomic_DNA"/>
</dbReference>
<proteinExistence type="predicted"/>
<evidence type="ECO:0000313" key="2">
    <source>
        <dbReference type="EMBL" id="KAF2607800.1"/>
    </source>
</evidence>
<sequence>MSSGGEIWEKVNLKAVGVPHPSRQNGCKVAFTTRSRDGRGLLRGLEEEESPRVLALPGMDSLRKVIIRKCGMWEIKAERKTLSLTQGFPKPL</sequence>
<dbReference type="Proteomes" id="UP000712281">
    <property type="component" value="Unassembled WGS sequence"/>
</dbReference>
<comment type="caution">
    <text evidence="2">The sequence shown here is derived from an EMBL/GenBank/DDBJ whole genome shotgun (WGS) entry which is preliminary data.</text>
</comment>
<dbReference type="InterPro" id="IPR002182">
    <property type="entry name" value="NB-ARC"/>
</dbReference>
<dbReference type="AlphaFoldDB" id="A0A8S9LIB5"/>
<protein>
    <recommendedName>
        <fullName evidence="1">NB-ARC domain-containing protein</fullName>
    </recommendedName>
</protein>